<feature type="transmembrane region" description="Helical" evidence="8">
    <location>
        <begin position="259"/>
        <end position="285"/>
    </location>
</feature>
<keyword evidence="2" id="KW-0813">Transport</keyword>
<dbReference type="SMART" id="SM00665">
    <property type="entry name" value="B561"/>
    <property type="match status" value="1"/>
</dbReference>
<feature type="transmembrane region" description="Helical" evidence="8">
    <location>
        <begin position="362"/>
        <end position="383"/>
    </location>
</feature>
<evidence type="ECO:0000256" key="7">
    <source>
        <dbReference type="ARBA" id="ARBA00023136"/>
    </source>
</evidence>
<evidence type="ECO:0000256" key="5">
    <source>
        <dbReference type="ARBA" id="ARBA00022982"/>
    </source>
</evidence>
<dbReference type="CDD" id="cd08760">
    <property type="entry name" value="Cyt_b561_FRRS1_like"/>
    <property type="match status" value="1"/>
</dbReference>
<evidence type="ECO:0000256" key="6">
    <source>
        <dbReference type="ARBA" id="ARBA00022989"/>
    </source>
</evidence>
<dbReference type="Pfam" id="PF03351">
    <property type="entry name" value="DOMON"/>
    <property type="match status" value="1"/>
</dbReference>
<comment type="caution">
    <text evidence="12">The sequence shown here is derived from an EMBL/GenBank/DDBJ whole genome shotgun (WGS) entry which is preliminary data.</text>
</comment>
<evidence type="ECO:0000259" key="11">
    <source>
        <dbReference type="PROSITE" id="PS50939"/>
    </source>
</evidence>
<dbReference type="InterPro" id="IPR005018">
    <property type="entry name" value="DOMON_domain"/>
</dbReference>
<dbReference type="InterPro" id="IPR045266">
    <property type="entry name" value="DOH_DOMON"/>
</dbReference>
<dbReference type="PANTHER" id="PTHR23130">
    <property type="entry name" value="CYTOCHROME B561 AND DOMON DOMAIN-CONTAINING PROTEIN"/>
    <property type="match status" value="1"/>
</dbReference>
<feature type="chain" id="PRO_5040395452" description="Cytochrome b561 and DOMON domain-containing protein" evidence="9">
    <location>
        <begin position="34"/>
        <end position="398"/>
    </location>
</feature>
<dbReference type="EMBL" id="JAKOGI010000186">
    <property type="protein sequence ID" value="KAJ8440652.1"/>
    <property type="molecule type" value="Genomic_DNA"/>
</dbReference>
<evidence type="ECO:0008006" key="14">
    <source>
        <dbReference type="Google" id="ProtNLM"/>
    </source>
</evidence>
<dbReference type="InterPro" id="IPR006593">
    <property type="entry name" value="Cyt_b561/ferric_Rdtase_TM"/>
</dbReference>
<feature type="domain" description="DOMON" evidence="10">
    <location>
        <begin position="73"/>
        <end position="186"/>
    </location>
</feature>
<proteinExistence type="predicted"/>
<keyword evidence="4 9" id="KW-0732">Signal</keyword>
<evidence type="ECO:0000256" key="4">
    <source>
        <dbReference type="ARBA" id="ARBA00022729"/>
    </source>
</evidence>
<evidence type="ECO:0000256" key="8">
    <source>
        <dbReference type="SAM" id="Phobius"/>
    </source>
</evidence>
<dbReference type="SMART" id="SM00664">
    <property type="entry name" value="DoH"/>
    <property type="match status" value="1"/>
</dbReference>
<protein>
    <recommendedName>
        <fullName evidence="14">Cytochrome b561 and DOMON domain-containing protein</fullName>
    </recommendedName>
</protein>
<evidence type="ECO:0000313" key="12">
    <source>
        <dbReference type="EMBL" id="KAJ8440652.1"/>
    </source>
</evidence>
<feature type="transmembrane region" description="Helical" evidence="8">
    <location>
        <begin position="297"/>
        <end position="315"/>
    </location>
</feature>
<evidence type="ECO:0000256" key="2">
    <source>
        <dbReference type="ARBA" id="ARBA00022448"/>
    </source>
</evidence>
<accession>A0A9Q1QFW4</accession>
<keyword evidence="3 8" id="KW-0812">Transmembrane</keyword>
<keyword evidence="6 8" id="KW-1133">Transmembrane helix</keyword>
<gene>
    <name evidence="12" type="ORF">Cgig2_031069</name>
</gene>
<dbReference type="PROSITE" id="PS50836">
    <property type="entry name" value="DOMON"/>
    <property type="match status" value="1"/>
</dbReference>
<dbReference type="Pfam" id="PF03188">
    <property type="entry name" value="Cytochrom_B561"/>
    <property type="match status" value="1"/>
</dbReference>
<dbReference type="Gene3D" id="1.20.120.1770">
    <property type="match status" value="1"/>
</dbReference>
<dbReference type="GO" id="GO:0016020">
    <property type="term" value="C:membrane"/>
    <property type="evidence" value="ECO:0007669"/>
    <property type="project" value="UniProtKB-SubCell"/>
</dbReference>
<dbReference type="Proteomes" id="UP001153076">
    <property type="component" value="Unassembled WGS sequence"/>
</dbReference>
<keyword evidence="5" id="KW-0249">Electron transport</keyword>
<dbReference type="AlphaFoldDB" id="A0A9Q1QFW4"/>
<feature type="signal peptide" evidence="9">
    <location>
        <begin position="1"/>
        <end position="33"/>
    </location>
</feature>
<organism evidence="12 13">
    <name type="scientific">Carnegiea gigantea</name>
    <dbReference type="NCBI Taxonomy" id="171969"/>
    <lineage>
        <taxon>Eukaryota</taxon>
        <taxon>Viridiplantae</taxon>
        <taxon>Streptophyta</taxon>
        <taxon>Embryophyta</taxon>
        <taxon>Tracheophyta</taxon>
        <taxon>Spermatophyta</taxon>
        <taxon>Magnoliopsida</taxon>
        <taxon>eudicotyledons</taxon>
        <taxon>Gunneridae</taxon>
        <taxon>Pentapetalae</taxon>
        <taxon>Caryophyllales</taxon>
        <taxon>Cactineae</taxon>
        <taxon>Cactaceae</taxon>
        <taxon>Cactoideae</taxon>
        <taxon>Echinocereeae</taxon>
        <taxon>Carnegiea</taxon>
    </lineage>
</organism>
<evidence type="ECO:0000313" key="13">
    <source>
        <dbReference type="Proteomes" id="UP001153076"/>
    </source>
</evidence>
<reference evidence="12" key="1">
    <citation type="submission" date="2022-04" db="EMBL/GenBank/DDBJ databases">
        <title>Carnegiea gigantea Genome sequencing and assembly v2.</title>
        <authorList>
            <person name="Copetti D."/>
            <person name="Sanderson M.J."/>
            <person name="Burquez A."/>
            <person name="Wojciechowski M.F."/>
        </authorList>
    </citation>
    <scope>NUCLEOTIDE SEQUENCE</scope>
    <source>
        <strain evidence="12">SGP5-SGP5p</strain>
        <tissue evidence="12">Aerial part</tissue>
    </source>
</reference>
<keyword evidence="13" id="KW-1185">Reference proteome</keyword>
<keyword evidence="7 8" id="KW-0472">Membrane</keyword>
<dbReference type="CDD" id="cd09631">
    <property type="entry name" value="DOMON_DOH"/>
    <property type="match status" value="1"/>
</dbReference>
<evidence type="ECO:0000259" key="10">
    <source>
        <dbReference type="PROSITE" id="PS50836"/>
    </source>
</evidence>
<evidence type="ECO:0000256" key="1">
    <source>
        <dbReference type="ARBA" id="ARBA00004370"/>
    </source>
</evidence>
<dbReference type="PROSITE" id="PS50939">
    <property type="entry name" value="CYTOCHROME_B561"/>
    <property type="match status" value="1"/>
</dbReference>
<evidence type="ECO:0000256" key="9">
    <source>
        <dbReference type="SAM" id="SignalP"/>
    </source>
</evidence>
<feature type="transmembrane region" description="Helical" evidence="8">
    <location>
        <begin position="232"/>
        <end position="252"/>
    </location>
</feature>
<name>A0A9Q1QFW4_9CARY</name>
<evidence type="ECO:0000256" key="3">
    <source>
        <dbReference type="ARBA" id="ARBA00022692"/>
    </source>
</evidence>
<feature type="domain" description="Cytochrome b561" evidence="11">
    <location>
        <begin position="192"/>
        <end position="386"/>
    </location>
</feature>
<sequence>MPSLRSQSLAMISQLWVVPLLILGQWRVSLVVGDEVIGGNGDGSSQFCNIGLASFLPPPYGNLSYSSCRPVWNTFVLRYYQSRDHTVTVVLSALYTAGWVGIGFSKDGMMVGSSAMVGWISRTGHAHIKQYYLKGRTSSEVEPGKGDLNLTAIPPVVVLDGANIYLGFQLQFSAPLEQQPTLLAFGSRYPVNHKLAKHDDKTTIRIHYSAELSGPATGETGHFDKMKRSHGILGMLGWGLFLPCGAMVARFLKQKEPLWFYLHTLIQFVGFLIALAGVVIGQALYNKIHADVAAHRGIGYFALTLSILQILAFFIRPDKETKIRRIWAAYHRWFGVITLFFGALNIMLGIQVGATGAEWKIGYGFLLGITIVAAVVLQVLSMLRSPEKPTQPSSFQMN</sequence>
<feature type="transmembrane region" description="Helical" evidence="8">
    <location>
        <begin position="327"/>
        <end position="350"/>
    </location>
</feature>
<comment type="subcellular location">
    <subcellularLocation>
        <location evidence="1">Membrane</location>
    </subcellularLocation>
</comment>
<dbReference type="PANTHER" id="PTHR23130:SF115">
    <property type="entry name" value="OS01G0680900 PROTEIN"/>
    <property type="match status" value="1"/>
</dbReference>
<dbReference type="OrthoDB" id="19261at2759"/>